<keyword evidence="4" id="KW-0812">Transmembrane</keyword>
<keyword evidence="4" id="KW-1133">Transmembrane helix</keyword>
<evidence type="ECO:0000313" key="7">
    <source>
        <dbReference type="EMBL" id="GAP42502.1"/>
    </source>
</evidence>
<dbReference type="PROSITE" id="PS50005">
    <property type="entry name" value="TPR"/>
    <property type="match status" value="5"/>
</dbReference>
<evidence type="ECO:0000256" key="2">
    <source>
        <dbReference type="ARBA" id="ARBA00022803"/>
    </source>
</evidence>
<evidence type="ECO:0000256" key="1">
    <source>
        <dbReference type="ARBA" id="ARBA00022737"/>
    </source>
</evidence>
<keyword evidence="5" id="KW-0732">Signal</keyword>
<organism evidence="7">
    <name type="scientific">Lentimicrobium saccharophilum</name>
    <dbReference type="NCBI Taxonomy" id="1678841"/>
    <lineage>
        <taxon>Bacteria</taxon>
        <taxon>Pseudomonadati</taxon>
        <taxon>Bacteroidota</taxon>
        <taxon>Bacteroidia</taxon>
        <taxon>Bacteroidales</taxon>
        <taxon>Lentimicrobiaceae</taxon>
        <taxon>Lentimicrobium</taxon>
    </lineage>
</organism>
<dbReference type="Gene3D" id="1.25.40.10">
    <property type="entry name" value="Tetratricopeptide repeat domain"/>
    <property type="match status" value="3"/>
</dbReference>
<feature type="chain" id="PRO_5006633351" evidence="5">
    <location>
        <begin position="31"/>
        <end position="1120"/>
    </location>
</feature>
<dbReference type="STRING" id="1678841.TBC1_11632"/>
<gene>
    <name evidence="7" type="ORF">TBC1_11632</name>
</gene>
<dbReference type="SUPFAM" id="SSF48452">
    <property type="entry name" value="TPR-like"/>
    <property type="match status" value="1"/>
</dbReference>
<sequence length="1120" mass="126763">MKRQTIHCPLYFIHRIVAASLLLFLCFACSDSNKKQSSPAPNGFINTRSQQDFSIIAGGFLKNAEYDSAYKYFSLALRSLETRQEWEAYIRTLLKMTDAQRSKGNTDKARQLVDTAEIILDRHLSSNRQLLADIRHKQGVLSIDRGQFDQAIGLLNESIEIRIAASGSEDTLLAMTYNGLGNLLFFKGDYDGALNSYTRAYELALKRKIPEDADLAMFIQNTGIIYAQKGDYEKAEAAFTNSLRINEKIMAQDAPDLAMLYLNMGRLLALANKDNDALTYYNRAEEILLKKVGANHQDLGSIYLNKGQTYVHMADYEKALIFFNKVLAIATENFGPGHPMILSANMNIGYIHEKKGDFENALKYYLASIPENDNNPSAIKTFSNLASLYNAMDDTEKAADYYNRAIDLAVKLLGPDHPETGLLYTRYGYFQLNEAMGDLGIGMFRKALAISETHYGKSSREVSNNLTHIGNYYLINNQPDKALQFYQNAIIAIVPGFTDTSPYSNPSPGQLIPDRYLINTLNAKADALYLQASAKTDEKILDLSLGTYKLSVKVVDMLRSSYLNEESKFLLSGDEKNSYLNTVKVATKLYQLTGKKGYLEEGFLYSDKGKSTVLLSSMQDVEARQYGGVPAEVQDHEKKLRLDLGSYNRFIYEERQKTSPDSRKIKFWEEKVFELETRYDSLVRILEEKYPDYYSLKYQEPVLDLENIRKNLDKDRALIEYALTDTLLYIFVLNHDRFEVVTRALDEKFFSNIRALTSSTSAGDLMSISKKDYISYTGAAYSLYNDLIEPVKHITDKKKLIIIPDAEISFISFDMLLNAPPDTLGMDFRKLPFLIYDYIINYSASAILQFNKLNRSEKTPTRNLLAMAPSYDNLTNLETDGFTDESGNTVYLLPIPGVENEIREIRKVLSGSSFTGKNATEHAFKQRASKYNILHFAMHTLINSEKPMLSKLVFYQDGDSIEDGMLNTYELFGMELNANLAVLSACNTGSGKLMKGEGVMNLARGFIYAGVPGIVMTMWSVEDQASAQIVNSFYRYLNKGLPKDEALRQAKLDMLAEGDLLRSHPYYWAAYVTIGDYHPITLIRPVWLNILYVLILITSTVALIQLLIRRFRRPKASVGR</sequence>
<accession>A0A0S7BZT0</accession>
<feature type="repeat" description="TPR" evidence="3">
    <location>
        <begin position="216"/>
        <end position="249"/>
    </location>
</feature>
<feature type="transmembrane region" description="Helical" evidence="4">
    <location>
        <begin position="1086"/>
        <end position="1108"/>
    </location>
</feature>
<evidence type="ECO:0000259" key="6">
    <source>
        <dbReference type="Pfam" id="PF12770"/>
    </source>
</evidence>
<feature type="repeat" description="TPR" evidence="3">
    <location>
        <begin position="174"/>
        <end position="207"/>
    </location>
</feature>
<dbReference type="InterPro" id="IPR011990">
    <property type="entry name" value="TPR-like_helical_dom_sf"/>
</dbReference>
<dbReference type="PANTHER" id="PTHR45641:SF19">
    <property type="entry name" value="NEPHROCYSTIN-3"/>
    <property type="match status" value="1"/>
</dbReference>
<name>A0A0S7BZT0_9BACT</name>
<keyword evidence="1" id="KW-0677">Repeat</keyword>
<feature type="signal peptide" evidence="5">
    <location>
        <begin position="1"/>
        <end position="30"/>
    </location>
</feature>
<evidence type="ECO:0000256" key="3">
    <source>
        <dbReference type="PROSITE-ProRule" id="PRU00339"/>
    </source>
</evidence>
<keyword evidence="4" id="KW-0472">Membrane</keyword>
<dbReference type="SMART" id="SM00028">
    <property type="entry name" value="TPR"/>
    <property type="match status" value="8"/>
</dbReference>
<feature type="repeat" description="TPR" evidence="3">
    <location>
        <begin position="342"/>
        <end position="375"/>
    </location>
</feature>
<feature type="repeat" description="TPR" evidence="3">
    <location>
        <begin position="379"/>
        <end position="412"/>
    </location>
</feature>
<feature type="domain" description="CHAT" evidence="6">
    <location>
        <begin position="780"/>
        <end position="1076"/>
    </location>
</feature>
<evidence type="ECO:0000256" key="5">
    <source>
        <dbReference type="SAM" id="SignalP"/>
    </source>
</evidence>
<dbReference type="AlphaFoldDB" id="A0A0S7BZT0"/>
<dbReference type="Pfam" id="PF12770">
    <property type="entry name" value="CHAT"/>
    <property type="match status" value="1"/>
</dbReference>
<reference evidence="7" key="1">
    <citation type="journal article" date="2015" name="Genome Announc.">
        <title>Draft Genome Sequence of Bacteroidales Strain TBC1, a Novel Isolate from a Methanogenic Wastewater Treatment System.</title>
        <authorList>
            <person name="Tourlousse D.M."/>
            <person name="Matsuura N."/>
            <person name="Sun L."/>
            <person name="Toyonaga M."/>
            <person name="Kuroda K."/>
            <person name="Ohashi A."/>
            <person name="Cruz R."/>
            <person name="Yamaguchi T."/>
            <person name="Sekiguchi Y."/>
        </authorList>
    </citation>
    <scope>NUCLEOTIDE SEQUENCE [LARGE SCALE GENOMIC DNA]</scope>
    <source>
        <strain evidence="7">TBC1</strain>
    </source>
</reference>
<dbReference type="Pfam" id="PF13424">
    <property type="entry name" value="TPR_12"/>
    <property type="match status" value="4"/>
</dbReference>
<keyword evidence="2 3" id="KW-0802">TPR repeat</keyword>
<keyword evidence="8" id="KW-1185">Reference proteome</keyword>
<dbReference type="OrthoDB" id="9771112at2"/>
<dbReference type="PATRIC" id="fig|1678841.3.peg.716"/>
<evidence type="ECO:0000256" key="4">
    <source>
        <dbReference type="SAM" id="Phobius"/>
    </source>
</evidence>
<dbReference type="Proteomes" id="UP000053091">
    <property type="component" value="Unassembled WGS sequence"/>
</dbReference>
<proteinExistence type="predicted"/>
<dbReference type="EMBL" id="DF968182">
    <property type="protein sequence ID" value="GAP42502.1"/>
    <property type="molecule type" value="Genomic_DNA"/>
</dbReference>
<dbReference type="SUPFAM" id="SSF81901">
    <property type="entry name" value="HCP-like"/>
    <property type="match status" value="1"/>
</dbReference>
<protein>
    <submittedName>
        <fullName evidence="7">Uncharacterized conserved protein, contains CHAT domain</fullName>
    </submittedName>
</protein>
<evidence type="ECO:0000313" key="8">
    <source>
        <dbReference type="Proteomes" id="UP000053091"/>
    </source>
</evidence>
<dbReference type="RefSeq" id="WP_062038383.1">
    <property type="nucleotide sequence ID" value="NZ_DF968182.1"/>
</dbReference>
<dbReference type="InterPro" id="IPR024983">
    <property type="entry name" value="CHAT_dom"/>
</dbReference>
<dbReference type="InterPro" id="IPR019734">
    <property type="entry name" value="TPR_rpt"/>
</dbReference>
<dbReference type="PANTHER" id="PTHR45641">
    <property type="entry name" value="TETRATRICOPEPTIDE REPEAT PROTEIN (AFU_ORTHOLOGUE AFUA_6G03870)"/>
    <property type="match status" value="1"/>
</dbReference>
<feature type="repeat" description="TPR" evidence="3">
    <location>
        <begin position="300"/>
        <end position="333"/>
    </location>
</feature>